<dbReference type="Pfam" id="PF12796">
    <property type="entry name" value="Ank_2"/>
    <property type="match status" value="1"/>
</dbReference>
<feature type="repeat" description="ANK" evidence="1">
    <location>
        <begin position="272"/>
        <end position="304"/>
    </location>
</feature>
<dbReference type="PROSITE" id="PS50297">
    <property type="entry name" value="ANK_REP_REGION"/>
    <property type="match status" value="3"/>
</dbReference>
<evidence type="ECO:0000256" key="1">
    <source>
        <dbReference type="PROSITE-ProRule" id="PRU00023"/>
    </source>
</evidence>
<dbReference type="GeneID" id="105316631"/>
<organism evidence="3 4">
    <name type="scientific">Amphimedon queenslandica</name>
    <name type="common">Sponge</name>
    <dbReference type="NCBI Taxonomy" id="400682"/>
    <lineage>
        <taxon>Eukaryota</taxon>
        <taxon>Metazoa</taxon>
        <taxon>Porifera</taxon>
        <taxon>Demospongiae</taxon>
        <taxon>Heteroscleromorpha</taxon>
        <taxon>Haplosclerida</taxon>
        <taxon>Niphatidae</taxon>
        <taxon>Amphimedon</taxon>
    </lineage>
</organism>
<dbReference type="SUPFAM" id="SSF49265">
    <property type="entry name" value="Fibronectin type III"/>
    <property type="match status" value="1"/>
</dbReference>
<dbReference type="InterPro" id="IPR013783">
    <property type="entry name" value="Ig-like_fold"/>
</dbReference>
<dbReference type="InterPro" id="IPR003961">
    <property type="entry name" value="FN3_dom"/>
</dbReference>
<dbReference type="GO" id="GO:0042981">
    <property type="term" value="P:regulation of apoptotic process"/>
    <property type="evidence" value="ECO:0007669"/>
    <property type="project" value="TreeGrafter"/>
</dbReference>
<dbReference type="EnsemblMetazoa" id="XM_020008853.1">
    <property type="protein sequence ID" value="XP_019864412.1"/>
    <property type="gene ID" value="LOC105316631"/>
</dbReference>
<dbReference type="SMART" id="SM00060">
    <property type="entry name" value="FN3"/>
    <property type="match status" value="1"/>
</dbReference>
<dbReference type="CDD" id="cd00063">
    <property type="entry name" value="FN3"/>
    <property type="match status" value="1"/>
</dbReference>
<dbReference type="Gene3D" id="2.60.40.10">
    <property type="entry name" value="Immunoglobulins"/>
    <property type="match status" value="1"/>
</dbReference>
<dbReference type="SUPFAM" id="SSF48403">
    <property type="entry name" value="Ankyrin repeat"/>
    <property type="match status" value="1"/>
</dbReference>
<dbReference type="AlphaFoldDB" id="A0AAN0K4Z7"/>
<feature type="domain" description="Fibronectin type-III" evidence="2">
    <location>
        <begin position="6"/>
        <end position="101"/>
    </location>
</feature>
<dbReference type="GO" id="GO:0005634">
    <property type="term" value="C:nucleus"/>
    <property type="evidence" value="ECO:0007669"/>
    <property type="project" value="TreeGrafter"/>
</dbReference>
<dbReference type="PANTHER" id="PTHR24183:SF1">
    <property type="entry name" value="FIBRONECTIN TYPE 3 AND ANKYRIN REPEAT DOMAINS PROTEIN 1"/>
    <property type="match status" value="1"/>
</dbReference>
<feature type="repeat" description="ANK" evidence="1">
    <location>
        <begin position="244"/>
        <end position="271"/>
    </location>
</feature>
<evidence type="ECO:0000313" key="3">
    <source>
        <dbReference type="EnsemblMetazoa" id="XP_019864412.1"/>
    </source>
</evidence>
<feature type="repeat" description="ANK" evidence="1">
    <location>
        <begin position="136"/>
        <end position="168"/>
    </location>
</feature>
<keyword evidence="1" id="KW-0040">ANK repeat</keyword>
<sequence>MAGARVPDPPIVGKVTSHSIALYWKEADHAHTYLIQERDKTSLGSFVTVYEGAESHCLCTGLKPGSEYHYRLKIVNNNNNNSNSPDSDWSQAITVSTTRQTMSCDNLHKAITADDVNSIKVILESDPQFIDIPDINGLSPLMAAAKKGRVRIVELLLSFGADVEYCNTAGKTSLMEASYHGHNECIRLLHSAGALWSQCDLSGMSVLHWAVDGEQAETVEYLINEGIPVDVVFDSTVSEWTPLLRLSATNGNTAIANILISNGADVNRRDKEGQTPLMFACLGGHKDLVHLLLKYNCCTTIKSKHDKTAIDFAALFGREDIIDMIKSVTRRGSIEEKRQQQQ</sequence>
<dbReference type="Pfam" id="PF00023">
    <property type="entry name" value="Ank"/>
    <property type="match status" value="2"/>
</dbReference>
<dbReference type="InterPro" id="IPR002110">
    <property type="entry name" value="Ankyrin_rpt"/>
</dbReference>
<dbReference type="InterPro" id="IPR036116">
    <property type="entry name" value="FN3_sf"/>
</dbReference>
<feature type="repeat" description="ANK" evidence="1">
    <location>
        <begin position="202"/>
        <end position="234"/>
    </location>
</feature>
<dbReference type="PROSITE" id="PS50853">
    <property type="entry name" value="FN3"/>
    <property type="match status" value="1"/>
</dbReference>
<proteinExistence type="predicted"/>
<dbReference type="Gene3D" id="1.25.40.20">
    <property type="entry name" value="Ankyrin repeat-containing domain"/>
    <property type="match status" value="2"/>
</dbReference>
<dbReference type="InterPro" id="IPR036770">
    <property type="entry name" value="Ankyrin_rpt-contain_sf"/>
</dbReference>
<dbReference type="Proteomes" id="UP000007879">
    <property type="component" value="Unassembled WGS sequence"/>
</dbReference>
<reference evidence="3" key="2">
    <citation type="submission" date="2024-06" db="UniProtKB">
        <authorList>
            <consortium name="EnsemblMetazoa"/>
        </authorList>
    </citation>
    <scope>IDENTIFICATION</scope>
</reference>
<name>A0AAN0K4Z7_AMPQE</name>
<dbReference type="PROSITE" id="PS50088">
    <property type="entry name" value="ANK_REPEAT"/>
    <property type="match status" value="4"/>
</dbReference>
<reference evidence="4" key="1">
    <citation type="journal article" date="2010" name="Nature">
        <title>The Amphimedon queenslandica genome and the evolution of animal complexity.</title>
        <authorList>
            <person name="Srivastava M."/>
            <person name="Simakov O."/>
            <person name="Chapman J."/>
            <person name="Fahey B."/>
            <person name="Gauthier M.E."/>
            <person name="Mitros T."/>
            <person name="Richards G.S."/>
            <person name="Conaco C."/>
            <person name="Dacre M."/>
            <person name="Hellsten U."/>
            <person name="Larroux C."/>
            <person name="Putnam N.H."/>
            <person name="Stanke M."/>
            <person name="Adamska M."/>
            <person name="Darling A."/>
            <person name="Degnan S.M."/>
            <person name="Oakley T.H."/>
            <person name="Plachetzki D.C."/>
            <person name="Zhai Y."/>
            <person name="Adamski M."/>
            <person name="Calcino A."/>
            <person name="Cummins S.F."/>
            <person name="Goodstein D.M."/>
            <person name="Harris C."/>
            <person name="Jackson D.J."/>
            <person name="Leys S.P."/>
            <person name="Shu S."/>
            <person name="Woodcroft B.J."/>
            <person name="Vervoort M."/>
            <person name="Kosik K.S."/>
            <person name="Manning G."/>
            <person name="Degnan B.M."/>
            <person name="Rokhsar D.S."/>
        </authorList>
    </citation>
    <scope>NUCLEOTIDE SEQUENCE [LARGE SCALE GENOMIC DNA]</scope>
</reference>
<protein>
    <recommendedName>
        <fullName evidence="2">Fibronectin type-III domain-containing protein</fullName>
    </recommendedName>
</protein>
<dbReference type="PANTHER" id="PTHR24183">
    <property type="entry name" value="FIBRONECTIN TYPE 3 AND ANKYRIN REPEAT DOMAINS PROTEIN 1"/>
    <property type="match status" value="1"/>
</dbReference>
<keyword evidence="4" id="KW-1185">Reference proteome</keyword>
<dbReference type="PRINTS" id="PR01415">
    <property type="entry name" value="ANKYRIN"/>
</dbReference>
<accession>A0AAN0K4Z7</accession>
<dbReference type="KEGG" id="aqu:105316631"/>
<dbReference type="SMART" id="SM00248">
    <property type="entry name" value="ANK"/>
    <property type="match status" value="7"/>
</dbReference>
<evidence type="ECO:0000259" key="2">
    <source>
        <dbReference type="PROSITE" id="PS50853"/>
    </source>
</evidence>
<dbReference type="RefSeq" id="XP_019864412.1">
    <property type="nucleotide sequence ID" value="XM_020008853.1"/>
</dbReference>
<evidence type="ECO:0000313" key="4">
    <source>
        <dbReference type="Proteomes" id="UP000007879"/>
    </source>
</evidence>